<dbReference type="AlphaFoldDB" id="A0A1F7J2R6"/>
<sequence length="171" mass="19239">MTSDHIKWSPEKKTLLIEYADLQCPACKSFHSVLKQFESDPEIGKKVTFAFRHFPLTMHKNAVPAARAAEAAGRQGKFFEMSGLLYDEQGSWSQLGNPTDYFVNLAKKLKLDVEKFTADMKSPEVQKKIDADTASGYAVQVNSTPTFFLNGKKIEVETIDQFKNLLENAVK</sequence>
<dbReference type="PANTHER" id="PTHR13887">
    <property type="entry name" value="GLUTATHIONE S-TRANSFERASE KAPPA"/>
    <property type="match status" value="1"/>
</dbReference>
<proteinExistence type="inferred from homology"/>
<accession>A0A1F7J2R6</accession>
<evidence type="ECO:0000256" key="1">
    <source>
        <dbReference type="ARBA" id="ARBA00005791"/>
    </source>
</evidence>
<dbReference type="Gene3D" id="3.40.30.10">
    <property type="entry name" value="Glutaredoxin"/>
    <property type="match status" value="1"/>
</dbReference>
<gene>
    <name evidence="3" type="ORF">A3B50_03820</name>
</gene>
<name>A0A1F7J2R6_9BACT</name>
<comment type="caution">
    <text evidence="3">The sequence shown here is derived from an EMBL/GenBank/DDBJ whole genome shotgun (WGS) entry which is preliminary data.</text>
</comment>
<organism evidence="3 4">
    <name type="scientific">Candidatus Roizmanbacteria bacterium RIFCSPLOWO2_01_FULL_40_42</name>
    <dbReference type="NCBI Taxonomy" id="1802066"/>
    <lineage>
        <taxon>Bacteria</taxon>
        <taxon>Candidatus Roizmaniibacteriota</taxon>
    </lineage>
</organism>
<dbReference type="Proteomes" id="UP000178558">
    <property type="component" value="Unassembled WGS sequence"/>
</dbReference>
<feature type="domain" description="Thioredoxin" evidence="2">
    <location>
        <begin position="1"/>
        <end position="134"/>
    </location>
</feature>
<dbReference type="InterPro" id="IPR013766">
    <property type="entry name" value="Thioredoxin_domain"/>
</dbReference>
<dbReference type="PANTHER" id="PTHR13887:SF55">
    <property type="entry name" value="SLR0313 PROTEIN"/>
    <property type="match status" value="1"/>
</dbReference>
<comment type="similarity">
    <text evidence="1">Belongs to the thioredoxin family. DsbA subfamily.</text>
</comment>
<dbReference type="EMBL" id="MGAQ01000024">
    <property type="protein sequence ID" value="OGK49905.1"/>
    <property type="molecule type" value="Genomic_DNA"/>
</dbReference>
<evidence type="ECO:0000259" key="2">
    <source>
        <dbReference type="PROSITE" id="PS51352"/>
    </source>
</evidence>
<reference evidence="3 4" key="1">
    <citation type="journal article" date="2016" name="Nat. Commun.">
        <title>Thousands of microbial genomes shed light on interconnected biogeochemical processes in an aquifer system.</title>
        <authorList>
            <person name="Anantharaman K."/>
            <person name="Brown C.T."/>
            <person name="Hug L.A."/>
            <person name="Sharon I."/>
            <person name="Castelle C.J."/>
            <person name="Probst A.J."/>
            <person name="Thomas B.C."/>
            <person name="Singh A."/>
            <person name="Wilkins M.J."/>
            <person name="Karaoz U."/>
            <person name="Brodie E.L."/>
            <person name="Williams K.H."/>
            <person name="Hubbard S.S."/>
            <person name="Banfield J.F."/>
        </authorList>
    </citation>
    <scope>NUCLEOTIDE SEQUENCE [LARGE SCALE GENOMIC DNA]</scope>
</reference>
<dbReference type="InterPro" id="IPR012336">
    <property type="entry name" value="Thioredoxin-like_fold"/>
</dbReference>
<dbReference type="SUPFAM" id="SSF52833">
    <property type="entry name" value="Thioredoxin-like"/>
    <property type="match status" value="1"/>
</dbReference>
<dbReference type="Pfam" id="PF13462">
    <property type="entry name" value="Thioredoxin_4"/>
    <property type="match status" value="1"/>
</dbReference>
<evidence type="ECO:0000313" key="4">
    <source>
        <dbReference type="Proteomes" id="UP000178558"/>
    </source>
</evidence>
<protein>
    <recommendedName>
        <fullName evidence="2">Thioredoxin domain-containing protein</fullName>
    </recommendedName>
</protein>
<dbReference type="InterPro" id="IPR036249">
    <property type="entry name" value="Thioredoxin-like_sf"/>
</dbReference>
<dbReference type="PROSITE" id="PS51352">
    <property type="entry name" value="THIOREDOXIN_2"/>
    <property type="match status" value="1"/>
</dbReference>
<evidence type="ECO:0000313" key="3">
    <source>
        <dbReference type="EMBL" id="OGK49905.1"/>
    </source>
</evidence>